<evidence type="ECO:0000256" key="2">
    <source>
        <dbReference type="ARBA" id="ARBA00002988"/>
    </source>
</evidence>
<comment type="similarity">
    <text evidence="4 15">Belongs to the PEP-utilizing enzyme family.</text>
</comment>
<feature type="domain" description="PEP-utilising enzyme mobile" evidence="17">
    <location>
        <begin position="397"/>
        <end position="466"/>
    </location>
</feature>
<evidence type="ECO:0000256" key="10">
    <source>
        <dbReference type="ARBA" id="ARBA00022777"/>
    </source>
</evidence>
<evidence type="ECO:0000313" key="21">
    <source>
        <dbReference type="Proteomes" id="UP000184428"/>
    </source>
</evidence>
<keyword evidence="9 15" id="KW-0547">Nucleotide-binding</keyword>
<dbReference type="SUPFAM" id="SSF51621">
    <property type="entry name" value="Phosphoenolpyruvate/pyruvate domain"/>
    <property type="match status" value="1"/>
</dbReference>
<feature type="region of interest" description="Disordered" evidence="16">
    <location>
        <begin position="478"/>
        <end position="499"/>
    </location>
</feature>
<dbReference type="InterPro" id="IPR023151">
    <property type="entry name" value="PEP_util_CS"/>
</dbReference>
<dbReference type="PROSITE" id="PS00742">
    <property type="entry name" value="PEP_ENZYMES_2"/>
    <property type="match status" value="1"/>
</dbReference>
<dbReference type="Pfam" id="PF02896">
    <property type="entry name" value="PEP-utilizers_C"/>
    <property type="match status" value="1"/>
</dbReference>
<evidence type="ECO:0000313" key="20">
    <source>
        <dbReference type="EMBL" id="SHN88367.1"/>
    </source>
</evidence>
<dbReference type="SUPFAM" id="SSF56059">
    <property type="entry name" value="Glutathione synthetase ATP-binding domain-like"/>
    <property type="match status" value="1"/>
</dbReference>
<dbReference type="InterPro" id="IPR006319">
    <property type="entry name" value="PEP_synth"/>
</dbReference>
<dbReference type="Pfam" id="PF01326">
    <property type="entry name" value="PPDK_N"/>
    <property type="match status" value="1"/>
</dbReference>
<dbReference type="OrthoDB" id="9765468at2"/>
<feature type="domain" description="PEP-utilising enzyme C-terminal" evidence="19">
    <location>
        <begin position="502"/>
        <end position="789"/>
    </location>
</feature>
<dbReference type="SUPFAM" id="SSF52009">
    <property type="entry name" value="Phosphohistidine domain"/>
    <property type="match status" value="1"/>
</dbReference>
<dbReference type="Gene3D" id="3.30.470.20">
    <property type="entry name" value="ATP-grasp fold, B domain"/>
    <property type="match status" value="1"/>
</dbReference>
<keyword evidence="11 15" id="KW-0067">ATP-binding</keyword>
<dbReference type="Gene3D" id="3.20.20.60">
    <property type="entry name" value="Phosphoenolpyruvate-binding domains"/>
    <property type="match status" value="1"/>
</dbReference>
<dbReference type="AlphaFoldDB" id="A0A1M7UZK9"/>
<evidence type="ECO:0000259" key="17">
    <source>
        <dbReference type="Pfam" id="PF00391"/>
    </source>
</evidence>
<accession>A0A1M7UZK9</accession>
<dbReference type="InterPro" id="IPR015813">
    <property type="entry name" value="Pyrv/PenolPyrv_kinase-like_dom"/>
</dbReference>
<dbReference type="InterPro" id="IPR000121">
    <property type="entry name" value="PEP_util_C"/>
</dbReference>
<dbReference type="InterPro" id="IPR013815">
    <property type="entry name" value="ATP_grasp_subdomain_1"/>
</dbReference>
<dbReference type="InterPro" id="IPR040442">
    <property type="entry name" value="Pyrv_kinase-like_dom_sf"/>
</dbReference>
<evidence type="ECO:0000256" key="4">
    <source>
        <dbReference type="ARBA" id="ARBA00007837"/>
    </source>
</evidence>
<dbReference type="GO" id="GO:0008986">
    <property type="term" value="F:pyruvate, water dikinase activity"/>
    <property type="evidence" value="ECO:0007669"/>
    <property type="project" value="UniProtKB-EC"/>
</dbReference>
<dbReference type="EC" id="2.7.9.2" evidence="5 15"/>
<keyword evidence="10 15" id="KW-0418">Kinase</keyword>
<sequence length="808" mass="84102">MTAQPTSAPPLDIEPRDTVSAGSDLVVPLSELRAADVGRAGGKGANLGELLRAGLPAPDGFVVLAAGLRSALTAAGVAADVARLHTEALAAARHAGSSPLASRLPLCSRRLQATVRRAGVPAGLVEELRAAYARLGNEPPVAVRSSAVGEDSADTSFAGMNASFTNVRGLDAVVAAVVECWASAFAPRSVAYRAAQGVDGAPELAVVVQRMVTARKSGVAFTADPVSGRRDRVVVEAAWGQGEVVVGGQVEPDTFVLDVTDLQLLSVHRGEQDVQVVPAPEGGDRSVPVASGGAAVLTEDEATEVARLALRVQQLSGRPQDVEWAADDDRVWLVQARPITTLPDGGEPSGPDGSAPDASRTPAAAPPVAHGLGASPGRASGRVRVLHTPDEGGRLSAGEVLVAPRTDPDWMETMRRAAAVVTDIGGVTCHAAIVARELGVPAVVGARTATADLHDGDEVTVDGDAGLVWPGRLAAGAAATPRPAPATAARTVTPSLPDGGPEVTATTLYVNLADPAQADTVARLPVDGVGLLRAELLLTRALSGRHPADMIARGESERVVSALAVGIATIARAFAPRPVVYRTADLRTNEFRGLVGGAAHEPVEDNPMIGNRGCVRYVHDPSLFRLELEALARVREECPGLAVMIPFVRTRWELERCLQLIDVSPLGRQRGLHRWVMAEVPSVAYWLPEYIGLGVDGVSIGSNDLTQLVLGVDRDSADLTDLFDEADAAVLDVIDRVIGTARRMGVPSSLCGQAPSRHPAYVEHLVRTGITSVSVEPAAVAATRRALVAAERRVLLEAARIRDAVAQR</sequence>
<dbReference type="GO" id="GO:0006094">
    <property type="term" value="P:gluconeogenesis"/>
    <property type="evidence" value="ECO:0007669"/>
    <property type="project" value="UniProtKB-UniPathway"/>
</dbReference>
<dbReference type="EMBL" id="FRDM01000044">
    <property type="protein sequence ID" value="SHN88367.1"/>
    <property type="molecule type" value="Genomic_DNA"/>
</dbReference>
<evidence type="ECO:0000256" key="11">
    <source>
        <dbReference type="ARBA" id="ARBA00022840"/>
    </source>
</evidence>
<proteinExistence type="inferred from homology"/>
<evidence type="ECO:0000256" key="15">
    <source>
        <dbReference type="PIRNR" id="PIRNR000854"/>
    </source>
</evidence>
<keyword evidence="7 15" id="KW-0808">Transferase</keyword>
<dbReference type="GO" id="GO:0046872">
    <property type="term" value="F:metal ion binding"/>
    <property type="evidence" value="ECO:0007669"/>
    <property type="project" value="UniProtKB-KW"/>
</dbReference>
<evidence type="ECO:0000259" key="18">
    <source>
        <dbReference type="Pfam" id="PF01326"/>
    </source>
</evidence>
<evidence type="ECO:0000256" key="9">
    <source>
        <dbReference type="ARBA" id="ARBA00022741"/>
    </source>
</evidence>
<comment type="function">
    <text evidence="2 15">Catalyzes the phosphorylation of pyruvate to phosphoenolpyruvate.</text>
</comment>
<evidence type="ECO:0000256" key="6">
    <source>
        <dbReference type="ARBA" id="ARBA00021623"/>
    </source>
</evidence>
<dbReference type="Gene3D" id="3.30.1490.20">
    <property type="entry name" value="ATP-grasp fold, A domain"/>
    <property type="match status" value="1"/>
</dbReference>
<comment type="catalytic activity">
    <reaction evidence="14 15">
        <text>pyruvate + ATP + H2O = phosphoenolpyruvate + AMP + phosphate + 2 H(+)</text>
        <dbReference type="Rhea" id="RHEA:11364"/>
        <dbReference type="ChEBI" id="CHEBI:15361"/>
        <dbReference type="ChEBI" id="CHEBI:15377"/>
        <dbReference type="ChEBI" id="CHEBI:15378"/>
        <dbReference type="ChEBI" id="CHEBI:30616"/>
        <dbReference type="ChEBI" id="CHEBI:43474"/>
        <dbReference type="ChEBI" id="CHEBI:58702"/>
        <dbReference type="ChEBI" id="CHEBI:456215"/>
        <dbReference type="EC" id="2.7.9.2"/>
    </reaction>
</comment>
<evidence type="ECO:0000256" key="14">
    <source>
        <dbReference type="ARBA" id="ARBA00047700"/>
    </source>
</evidence>
<dbReference type="PROSITE" id="PS00370">
    <property type="entry name" value="PEP_ENZYMES_PHOS_SITE"/>
    <property type="match status" value="1"/>
</dbReference>
<dbReference type="PIRSF" id="PIRSF000854">
    <property type="entry name" value="PEP_synthase"/>
    <property type="match status" value="1"/>
</dbReference>
<dbReference type="Pfam" id="PF00391">
    <property type="entry name" value="PEP-utilizers"/>
    <property type="match status" value="1"/>
</dbReference>
<name>A0A1M7UZK9_9ACTN</name>
<keyword evidence="20" id="KW-0670">Pyruvate</keyword>
<keyword evidence="8 15" id="KW-0479">Metal-binding</keyword>
<organism evidence="20 21">
    <name type="scientific">Geodermatophilus obscurus</name>
    <dbReference type="NCBI Taxonomy" id="1861"/>
    <lineage>
        <taxon>Bacteria</taxon>
        <taxon>Bacillati</taxon>
        <taxon>Actinomycetota</taxon>
        <taxon>Actinomycetes</taxon>
        <taxon>Geodermatophilales</taxon>
        <taxon>Geodermatophilaceae</taxon>
        <taxon>Geodermatophilus</taxon>
    </lineage>
</organism>
<reference evidence="20 21" key="1">
    <citation type="submission" date="2016-12" db="EMBL/GenBank/DDBJ databases">
        <authorList>
            <person name="Song W.-J."/>
            <person name="Kurnit D.M."/>
        </authorList>
    </citation>
    <scope>NUCLEOTIDE SEQUENCE [LARGE SCALE GENOMIC DNA]</scope>
    <source>
        <strain evidence="20 21">DSM 43162</strain>
    </source>
</reference>
<dbReference type="Gene3D" id="3.50.30.10">
    <property type="entry name" value="Phosphohistidine domain"/>
    <property type="match status" value="1"/>
</dbReference>
<dbReference type="RefSeq" id="WP_083606526.1">
    <property type="nucleotide sequence ID" value="NZ_FRDM01000044.1"/>
</dbReference>
<protein>
    <recommendedName>
        <fullName evidence="6 15">Phosphoenolpyruvate synthase</fullName>
        <shortName evidence="15">PEP synthase</shortName>
        <ecNumber evidence="5 15">2.7.9.2</ecNumber>
    </recommendedName>
    <alternativeName>
        <fullName evidence="13 15">Pyruvate, water dikinase</fullName>
    </alternativeName>
</protein>
<dbReference type="PANTHER" id="PTHR43030:SF1">
    <property type="entry name" value="PHOSPHOENOLPYRUVATE SYNTHASE"/>
    <property type="match status" value="1"/>
</dbReference>
<dbReference type="InterPro" id="IPR008279">
    <property type="entry name" value="PEP-util_enz_mobile_dom"/>
</dbReference>
<evidence type="ECO:0000256" key="12">
    <source>
        <dbReference type="ARBA" id="ARBA00022842"/>
    </source>
</evidence>
<evidence type="ECO:0000256" key="8">
    <source>
        <dbReference type="ARBA" id="ARBA00022723"/>
    </source>
</evidence>
<feature type="domain" description="Pyruvate phosphate dikinase AMP/ATP-binding" evidence="18">
    <location>
        <begin position="39"/>
        <end position="344"/>
    </location>
</feature>
<evidence type="ECO:0000256" key="1">
    <source>
        <dbReference type="ARBA" id="ARBA00001946"/>
    </source>
</evidence>
<evidence type="ECO:0000259" key="19">
    <source>
        <dbReference type="Pfam" id="PF02896"/>
    </source>
</evidence>
<dbReference type="PANTHER" id="PTHR43030">
    <property type="entry name" value="PHOSPHOENOLPYRUVATE SYNTHASE"/>
    <property type="match status" value="1"/>
</dbReference>
<evidence type="ECO:0000256" key="16">
    <source>
        <dbReference type="SAM" id="MobiDB-lite"/>
    </source>
</evidence>
<evidence type="ECO:0000256" key="3">
    <source>
        <dbReference type="ARBA" id="ARBA00004742"/>
    </source>
</evidence>
<dbReference type="UniPathway" id="UPA00138"/>
<feature type="compositionally biased region" description="Low complexity" evidence="16">
    <location>
        <begin position="343"/>
        <end position="357"/>
    </location>
</feature>
<dbReference type="NCBIfam" id="NF005057">
    <property type="entry name" value="PRK06464.1"/>
    <property type="match status" value="1"/>
</dbReference>
<evidence type="ECO:0000256" key="13">
    <source>
        <dbReference type="ARBA" id="ARBA00033470"/>
    </source>
</evidence>
<dbReference type="Proteomes" id="UP000184428">
    <property type="component" value="Unassembled WGS sequence"/>
</dbReference>
<feature type="compositionally biased region" description="Low complexity" evidence="16">
    <location>
        <begin position="478"/>
        <end position="494"/>
    </location>
</feature>
<evidence type="ECO:0000256" key="7">
    <source>
        <dbReference type="ARBA" id="ARBA00022679"/>
    </source>
</evidence>
<evidence type="ECO:0000256" key="5">
    <source>
        <dbReference type="ARBA" id="ARBA00011996"/>
    </source>
</evidence>
<dbReference type="InterPro" id="IPR018274">
    <property type="entry name" value="PEP_util_AS"/>
</dbReference>
<dbReference type="GO" id="GO:0005524">
    <property type="term" value="F:ATP binding"/>
    <property type="evidence" value="ECO:0007669"/>
    <property type="project" value="UniProtKB-KW"/>
</dbReference>
<gene>
    <name evidence="20" type="ORF">SAMN05660350_04479</name>
</gene>
<dbReference type="InterPro" id="IPR002192">
    <property type="entry name" value="PPDK_AMP/ATP-bd"/>
</dbReference>
<feature type="region of interest" description="Disordered" evidence="16">
    <location>
        <begin position="339"/>
        <end position="380"/>
    </location>
</feature>
<keyword evidence="12 15" id="KW-0460">Magnesium</keyword>
<comment type="pathway">
    <text evidence="3 15">Carbohydrate biosynthesis; gluconeogenesis.</text>
</comment>
<dbReference type="InterPro" id="IPR036637">
    <property type="entry name" value="Phosphohistidine_dom_sf"/>
</dbReference>
<comment type="cofactor">
    <cofactor evidence="1 15">
        <name>Mg(2+)</name>
        <dbReference type="ChEBI" id="CHEBI:18420"/>
    </cofactor>
</comment>